<feature type="transmembrane region" description="Helical" evidence="2">
    <location>
        <begin position="267"/>
        <end position="286"/>
    </location>
</feature>
<feature type="transmembrane region" description="Helical" evidence="2">
    <location>
        <begin position="116"/>
        <end position="136"/>
    </location>
</feature>
<dbReference type="Proteomes" id="UP001267426">
    <property type="component" value="Unassembled WGS sequence"/>
</dbReference>
<organism evidence="3 4">
    <name type="scientific">Rubrivirga litoralis</name>
    <dbReference type="NCBI Taxonomy" id="3075598"/>
    <lineage>
        <taxon>Bacteria</taxon>
        <taxon>Pseudomonadati</taxon>
        <taxon>Rhodothermota</taxon>
        <taxon>Rhodothermia</taxon>
        <taxon>Rhodothermales</taxon>
        <taxon>Rubricoccaceae</taxon>
        <taxon>Rubrivirga</taxon>
    </lineage>
</organism>
<dbReference type="EMBL" id="JAVRHT010000034">
    <property type="protein sequence ID" value="MDT0632646.1"/>
    <property type="molecule type" value="Genomic_DNA"/>
</dbReference>
<evidence type="ECO:0000313" key="4">
    <source>
        <dbReference type="Proteomes" id="UP001267426"/>
    </source>
</evidence>
<feature type="transmembrane region" description="Helical" evidence="2">
    <location>
        <begin position="200"/>
        <end position="224"/>
    </location>
</feature>
<feature type="transmembrane region" description="Helical" evidence="2">
    <location>
        <begin position="298"/>
        <end position="323"/>
    </location>
</feature>
<proteinExistence type="predicted"/>
<name>A0ABU3BTZ9_9BACT</name>
<keyword evidence="4" id="KW-1185">Reference proteome</keyword>
<evidence type="ECO:0000256" key="1">
    <source>
        <dbReference type="SAM" id="MobiDB-lite"/>
    </source>
</evidence>
<reference evidence="3 4" key="1">
    <citation type="submission" date="2023-09" db="EMBL/GenBank/DDBJ databases">
        <authorList>
            <person name="Rey-Velasco X."/>
        </authorList>
    </citation>
    <scope>NUCLEOTIDE SEQUENCE [LARGE SCALE GENOMIC DNA]</scope>
    <source>
        <strain evidence="3 4">F394</strain>
    </source>
</reference>
<accession>A0ABU3BTZ9</accession>
<comment type="caution">
    <text evidence="3">The sequence shown here is derived from an EMBL/GenBank/DDBJ whole genome shotgun (WGS) entry which is preliminary data.</text>
</comment>
<gene>
    <name evidence="3" type="ORF">RM540_12870</name>
</gene>
<feature type="compositionally biased region" description="Basic and acidic residues" evidence="1">
    <location>
        <begin position="21"/>
        <end position="33"/>
    </location>
</feature>
<feature type="transmembrane region" description="Helical" evidence="2">
    <location>
        <begin position="63"/>
        <end position="82"/>
    </location>
</feature>
<keyword evidence="2" id="KW-1133">Transmembrane helix</keyword>
<feature type="region of interest" description="Disordered" evidence="1">
    <location>
        <begin position="1"/>
        <end position="35"/>
    </location>
</feature>
<protein>
    <submittedName>
        <fullName evidence="3">Uncharacterized protein</fullName>
    </submittedName>
</protein>
<dbReference type="RefSeq" id="WP_311664731.1">
    <property type="nucleotide sequence ID" value="NZ_JAVRHT010000034.1"/>
</dbReference>
<sequence length="390" mass="39876">MTPPSLADGAPPELAPMTASDEAHRTDTPDGHRAGGSHAVARLTALWGLVEVGLGGALHALRLPLTGLLVGSSAVVLLALIAEAARRDGRSVRRTLLGATAVVLGVKAAASPHSPVGAYLAVAFQGGLATLALPTLGRRLGPLVLGVVALAESAVQRVLVMTILFGAAFWDAVDALVDLATRQLGAVVGADLGGAGSGSVWLVSVYIGVHLVVGGVVGVLAARVPKRAFRAAQRPSAVALARAGRDRSDERTARAARTPRPWYARPPIRRLGLAALLLAAYAALGLTEGSARPAADAAVAVVRAAVLLALWTTVVAPLALRLVHRLAGRSRRGADVARAAEQIPELRAIAGLAWRKTRGRGGARPLAFAVLVSAAALTSGERRGERPDAP</sequence>
<feature type="transmembrane region" description="Helical" evidence="2">
    <location>
        <begin position="143"/>
        <end position="170"/>
    </location>
</feature>
<keyword evidence="2" id="KW-0812">Transmembrane</keyword>
<keyword evidence="2" id="KW-0472">Membrane</keyword>
<feature type="transmembrane region" description="Helical" evidence="2">
    <location>
        <begin position="94"/>
        <end position="110"/>
    </location>
</feature>
<evidence type="ECO:0000313" key="3">
    <source>
        <dbReference type="EMBL" id="MDT0632646.1"/>
    </source>
</evidence>
<evidence type="ECO:0000256" key="2">
    <source>
        <dbReference type="SAM" id="Phobius"/>
    </source>
</evidence>